<evidence type="ECO:0000313" key="1">
    <source>
        <dbReference type="EMBL" id="VDN35423.1"/>
    </source>
</evidence>
<dbReference type="OrthoDB" id="6090360at2759"/>
<proteinExistence type="predicted"/>
<dbReference type="AlphaFoldDB" id="A0A3P7NEA4"/>
<feature type="non-terminal residue" evidence="1">
    <location>
        <position position="43"/>
    </location>
</feature>
<accession>A0A3P7NEA4</accession>
<organism evidence="1 2">
    <name type="scientific">Cylicostephanus goldi</name>
    <name type="common">Nematode worm</name>
    <dbReference type="NCBI Taxonomy" id="71465"/>
    <lineage>
        <taxon>Eukaryota</taxon>
        <taxon>Metazoa</taxon>
        <taxon>Ecdysozoa</taxon>
        <taxon>Nematoda</taxon>
        <taxon>Chromadorea</taxon>
        <taxon>Rhabditida</taxon>
        <taxon>Rhabditina</taxon>
        <taxon>Rhabditomorpha</taxon>
        <taxon>Strongyloidea</taxon>
        <taxon>Strongylidae</taxon>
        <taxon>Cylicostephanus</taxon>
    </lineage>
</organism>
<name>A0A3P7NEA4_CYLGO</name>
<dbReference type="EMBL" id="UYRV01126830">
    <property type="protein sequence ID" value="VDN35423.1"/>
    <property type="molecule type" value="Genomic_DNA"/>
</dbReference>
<evidence type="ECO:0000313" key="2">
    <source>
        <dbReference type="Proteomes" id="UP000271889"/>
    </source>
</evidence>
<gene>
    <name evidence="1" type="ORF">CGOC_LOCUS12922</name>
</gene>
<reference evidence="1 2" key="1">
    <citation type="submission" date="2018-11" db="EMBL/GenBank/DDBJ databases">
        <authorList>
            <consortium name="Pathogen Informatics"/>
        </authorList>
    </citation>
    <scope>NUCLEOTIDE SEQUENCE [LARGE SCALE GENOMIC DNA]</scope>
</reference>
<keyword evidence="2" id="KW-1185">Reference proteome</keyword>
<dbReference type="Proteomes" id="UP000271889">
    <property type="component" value="Unassembled WGS sequence"/>
</dbReference>
<protein>
    <submittedName>
        <fullName evidence="1">Uncharacterized protein</fullName>
    </submittedName>
</protein>
<sequence>MGTLHWNKAHGLWGKRSLFKNDEYDSQKRVPQNSEPYESLWGE</sequence>